<dbReference type="Gene3D" id="1.20.1270.180">
    <property type="match status" value="1"/>
</dbReference>
<dbReference type="InterPro" id="IPR009739">
    <property type="entry name" value="LprI-like_N"/>
</dbReference>
<organism evidence="3 4">
    <name type="scientific">Zunongwangia profunda</name>
    <dbReference type="NCBI Taxonomy" id="398743"/>
    <lineage>
        <taxon>Bacteria</taxon>
        <taxon>Pseudomonadati</taxon>
        <taxon>Bacteroidota</taxon>
        <taxon>Flavobacteriia</taxon>
        <taxon>Flavobacteriales</taxon>
        <taxon>Flavobacteriaceae</taxon>
        <taxon>Zunongwangia</taxon>
    </lineage>
</organism>
<evidence type="ECO:0000256" key="1">
    <source>
        <dbReference type="SAM" id="SignalP"/>
    </source>
</evidence>
<sequence>MKLVFIALFCFSLNAVAQTQTELNQDAYAEFAEADKELNNVYQNILKTYKSDSQFISKLKSTQRIWIEFRNAELEMKFPRKDKSYYGSSYPMCKALYLKELTEERTKKLKVWLSGIQEGDVCQGSVKSV</sequence>
<comment type="caution">
    <text evidence="3">The sequence shown here is derived from an EMBL/GenBank/DDBJ whole genome shotgun (WGS) entry which is preliminary data.</text>
</comment>
<dbReference type="EMBL" id="DPMF01000450">
    <property type="protein sequence ID" value="HCV83281.1"/>
    <property type="molecule type" value="Genomic_DNA"/>
</dbReference>
<feature type="chain" id="PRO_5017662380" evidence="1">
    <location>
        <begin position="18"/>
        <end position="129"/>
    </location>
</feature>
<evidence type="ECO:0000313" key="3">
    <source>
        <dbReference type="EMBL" id="HCV83281.1"/>
    </source>
</evidence>
<dbReference type="Pfam" id="PF07007">
    <property type="entry name" value="LprI"/>
    <property type="match status" value="1"/>
</dbReference>
<feature type="domain" description="Lysozyme inhibitor LprI-like N-terminal" evidence="2">
    <location>
        <begin position="17"/>
        <end position="109"/>
    </location>
</feature>
<dbReference type="AlphaFoldDB" id="A0A3D5J5B0"/>
<accession>A0A3D5J5B0</accession>
<reference evidence="3 4" key="1">
    <citation type="journal article" date="2018" name="Nat. Biotechnol.">
        <title>A standardized bacterial taxonomy based on genome phylogeny substantially revises the tree of life.</title>
        <authorList>
            <person name="Parks D.H."/>
            <person name="Chuvochina M."/>
            <person name="Waite D.W."/>
            <person name="Rinke C."/>
            <person name="Skarshewski A."/>
            <person name="Chaumeil P.A."/>
            <person name="Hugenholtz P."/>
        </authorList>
    </citation>
    <scope>NUCLEOTIDE SEQUENCE [LARGE SCALE GENOMIC DNA]</scope>
    <source>
        <strain evidence="3">UBA9359</strain>
    </source>
</reference>
<feature type="signal peptide" evidence="1">
    <location>
        <begin position="1"/>
        <end position="17"/>
    </location>
</feature>
<dbReference type="RefSeq" id="WP_013071071.1">
    <property type="nucleotide sequence ID" value="NZ_CALFQJ010000202.1"/>
</dbReference>
<proteinExistence type="predicted"/>
<dbReference type="OMA" id="CAIVLEL"/>
<evidence type="ECO:0000259" key="2">
    <source>
        <dbReference type="Pfam" id="PF07007"/>
    </source>
</evidence>
<evidence type="ECO:0000313" key="4">
    <source>
        <dbReference type="Proteomes" id="UP000264330"/>
    </source>
</evidence>
<keyword evidence="1" id="KW-0732">Signal</keyword>
<gene>
    <name evidence="3" type="ORF">DGQ38_19775</name>
</gene>
<protein>
    <submittedName>
        <fullName evidence="3">DUF1311 domain-containing protein</fullName>
    </submittedName>
</protein>
<dbReference type="Proteomes" id="UP000264330">
    <property type="component" value="Unassembled WGS sequence"/>
</dbReference>
<name>A0A3D5J5B0_9FLAO</name>